<sequence length="185" mass="19332">MADFPSKVTTETSSPHSQSPPHGGTGLRGLMAGITTRVDVSFVRSVPAMLMVAETVAGVLHWALVASTPYLAVSAAYGWVMFVAVTLWIFSTLLFLALLLSVPQRLPVVPWAVTVMMYNGVAALLYLTAFIANAATAANSVYVGHLGAAAFFGAALTLLYGASAYLSYLDWRGDGGNAASSTVPT</sequence>
<evidence type="ECO:0000256" key="8">
    <source>
        <dbReference type="SAM" id="Phobius"/>
    </source>
</evidence>
<dbReference type="GO" id="GO:0016324">
    <property type="term" value="C:apical plasma membrane"/>
    <property type="evidence" value="ECO:0007669"/>
    <property type="project" value="Ensembl"/>
</dbReference>
<feature type="transmembrane region" description="Helical" evidence="8">
    <location>
        <begin position="46"/>
        <end position="64"/>
    </location>
</feature>
<evidence type="ECO:0000313" key="11">
    <source>
        <dbReference type="Proteomes" id="UP000265000"/>
    </source>
</evidence>
<dbReference type="OrthoDB" id="6258237at2759"/>
<evidence type="ECO:0000256" key="2">
    <source>
        <dbReference type="ARBA" id="ARBA00022692"/>
    </source>
</evidence>
<feature type="domain" description="MARVEL" evidence="9">
    <location>
        <begin position="42"/>
        <end position="172"/>
    </location>
</feature>
<dbReference type="GO" id="GO:0030100">
    <property type="term" value="P:regulation of endocytosis"/>
    <property type="evidence" value="ECO:0007669"/>
    <property type="project" value="Ensembl"/>
</dbReference>
<dbReference type="GO" id="GO:0019911">
    <property type="term" value="F:structural constituent of myelin sheath"/>
    <property type="evidence" value="ECO:0007669"/>
    <property type="project" value="TreeGrafter"/>
</dbReference>
<dbReference type="PROSITE" id="PS51225">
    <property type="entry name" value="MARVEL"/>
    <property type="match status" value="1"/>
</dbReference>
<dbReference type="InterPro" id="IPR050578">
    <property type="entry name" value="MARVEL-CKLF_proteins"/>
</dbReference>
<dbReference type="Ensembl" id="ENSFHET00000002773.1">
    <property type="protein sequence ID" value="ENSFHEP00000026410.1"/>
    <property type="gene ID" value="ENSFHEG00000009234.1"/>
</dbReference>
<reference evidence="10" key="2">
    <citation type="submission" date="2025-09" db="UniProtKB">
        <authorList>
            <consortium name="Ensembl"/>
        </authorList>
    </citation>
    <scope>IDENTIFICATION</scope>
</reference>
<dbReference type="PANTHER" id="PTHR22776">
    <property type="entry name" value="MARVEL-CONTAINING POTENTIAL LIPID RAFT-ASSOCIATED PROTEIN"/>
    <property type="match status" value="1"/>
</dbReference>
<evidence type="ECO:0000313" key="10">
    <source>
        <dbReference type="Ensembl" id="ENSFHEP00000026410.1"/>
    </source>
</evidence>
<reference evidence="10" key="1">
    <citation type="submission" date="2025-08" db="UniProtKB">
        <authorList>
            <consortium name="Ensembl"/>
        </authorList>
    </citation>
    <scope>IDENTIFICATION</scope>
</reference>
<proteinExistence type="inferred from homology"/>
<evidence type="ECO:0000256" key="7">
    <source>
        <dbReference type="SAM" id="MobiDB-lite"/>
    </source>
</evidence>
<comment type="subcellular location">
    <subcellularLocation>
        <location evidence="1">Membrane</location>
        <topology evidence="1">Multi-pass membrane protein</topology>
    </subcellularLocation>
</comment>
<dbReference type="GO" id="GO:0042552">
    <property type="term" value="P:myelination"/>
    <property type="evidence" value="ECO:0007669"/>
    <property type="project" value="TreeGrafter"/>
</dbReference>
<evidence type="ECO:0000259" key="9">
    <source>
        <dbReference type="PROSITE" id="PS51225"/>
    </source>
</evidence>
<organism evidence="10 11">
    <name type="scientific">Fundulus heteroclitus</name>
    <name type="common">Killifish</name>
    <name type="synonym">Mummichog</name>
    <dbReference type="NCBI Taxonomy" id="8078"/>
    <lineage>
        <taxon>Eukaryota</taxon>
        <taxon>Metazoa</taxon>
        <taxon>Chordata</taxon>
        <taxon>Craniata</taxon>
        <taxon>Vertebrata</taxon>
        <taxon>Euteleostomi</taxon>
        <taxon>Actinopterygii</taxon>
        <taxon>Neopterygii</taxon>
        <taxon>Teleostei</taxon>
        <taxon>Neoteleostei</taxon>
        <taxon>Acanthomorphata</taxon>
        <taxon>Ovalentaria</taxon>
        <taxon>Atherinomorphae</taxon>
        <taxon>Cyprinodontiformes</taxon>
        <taxon>Fundulidae</taxon>
        <taxon>Fundulus</taxon>
    </lineage>
</organism>
<accession>A0A3Q2U8M6</accession>
<name>A0A3Q2U8M6_FUNHE</name>
<dbReference type="GeneID" id="105931402"/>
<feature type="region of interest" description="Disordered" evidence="7">
    <location>
        <begin position="1"/>
        <end position="25"/>
    </location>
</feature>
<keyword evidence="4 6" id="KW-0472">Membrane</keyword>
<evidence type="ECO:0000256" key="1">
    <source>
        <dbReference type="ARBA" id="ARBA00004141"/>
    </source>
</evidence>
<dbReference type="GO" id="GO:0005768">
    <property type="term" value="C:endosome"/>
    <property type="evidence" value="ECO:0007669"/>
    <property type="project" value="Ensembl"/>
</dbReference>
<dbReference type="Pfam" id="PF01284">
    <property type="entry name" value="MARVEL"/>
    <property type="match status" value="1"/>
</dbReference>
<keyword evidence="2 6" id="KW-0812">Transmembrane</keyword>
<feature type="transmembrane region" description="Helical" evidence="8">
    <location>
        <begin position="76"/>
        <end position="99"/>
    </location>
</feature>
<keyword evidence="11" id="KW-1185">Reference proteome</keyword>
<feature type="transmembrane region" description="Helical" evidence="8">
    <location>
        <begin position="141"/>
        <end position="162"/>
    </location>
</feature>
<dbReference type="GeneTree" id="ENSGT00940000156011"/>
<protein>
    <submittedName>
        <fullName evidence="10">Plasmolipin</fullName>
    </submittedName>
</protein>
<dbReference type="AlphaFoldDB" id="A0A3Q2U8M6"/>
<feature type="compositionally biased region" description="Low complexity" evidence="7">
    <location>
        <begin position="9"/>
        <end position="22"/>
    </location>
</feature>
<evidence type="ECO:0000256" key="3">
    <source>
        <dbReference type="ARBA" id="ARBA00022989"/>
    </source>
</evidence>
<dbReference type="Proteomes" id="UP000265000">
    <property type="component" value="Unplaced"/>
</dbReference>
<evidence type="ECO:0000256" key="6">
    <source>
        <dbReference type="PROSITE-ProRule" id="PRU00581"/>
    </source>
</evidence>
<dbReference type="PANTHER" id="PTHR22776:SF9">
    <property type="entry name" value="PLASMOLIPIN"/>
    <property type="match status" value="1"/>
</dbReference>
<dbReference type="InterPro" id="IPR008253">
    <property type="entry name" value="Marvel"/>
</dbReference>
<evidence type="ECO:0000256" key="4">
    <source>
        <dbReference type="ARBA" id="ARBA00023136"/>
    </source>
</evidence>
<comment type="similarity">
    <text evidence="5">Belongs to the MAL family.</text>
</comment>
<dbReference type="STRING" id="8078.ENSFHEP00000026410"/>
<keyword evidence="3 8" id="KW-1133">Transmembrane helix</keyword>
<evidence type="ECO:0000256" key="5">
    <source>
        <dbReference type="ARBA" id="ARBA00034721"/>
    </source>
</evidence>
<dbReference type="GO" id="GO:0048546">
    <property type="term" value="P:digestive tract morphogenesis"/>
    <property type="evidence" value="ECO:0007669"/>
    <property type="project" value="Ensembl"/>
</dbReference>
<feature type="transmembrane region" description="Helical" evidence="8">
    <location>
        <begin position="111"/>
        <end position="135"/>
    </location>
</feature>